<dbReference type="SUPFAM" id="SSF52058">
    <property type="entry name" value="L domain-like"/>
    <property type="match status" value="1"/>
</dbReference>
<organism evidence="1 2">
    <name type="scientific">Metamycoplasma cloacale</name>
    <dbReference type="NCBI Taxonomy" id="92401"/>
    <lineage>
        <taxon>Bacteria</taxon>
        <taxon>Bacillati</taxon>
        <taxon>Mycoplasmatota</taxon>
        <taxon>Mycoplasmoidales</taxon>
        <taxon>Metamycoplasmataceae</taxon>
        <taxon>Metamycoplasma</taxon>
    </lineage>
</organism>
<protein>
    <submittedName>
        <fullName evidence="1">Leucine-rich repeat domain-containing protein</fullName>
    </submittedName>
</protein>
<dbReference type="AlphaFoldDB" id="A0A2Z4LLK0"/>
<evidence type="ECO:0000313" key="1">
    <source>
        <dbReference type="EMBL" id="AWX42560.1"/>
    </source>
</evidence>
<gene>
    <name evidence="1" type="ORF">DK849_00460</name>
</gene>
<dbReference type="PROSITE" id="PS51257">
    <property type="entry name" value="PROKAR_LIPOPROTEIN"/>
    <property type="match status" value="1"/>
</dbReference>
<proteinExistence type="predicted"/>
<dbReference type="KEGG" id="mclo:DK849_00460"/>
<dbReference type="EMBL" id="CP030103">
    <property type="protein sequence ID" value="AWX42560.1"/>
    <property type="molecule type" value="Genomic_DNA"/>
</dbReference>
<reference evidence="2" key="1">
    <citation type="submission" date="2018-06" db="EMBL/GenBank/DDBJ databases">
        <title>Complete genome sequences of Mycoplasma anatis, M. anseris and M. cloacale type strains.</title>
        <authorList>
            <person name="Grozner D."/>
            <person name="Forro B."/>
            <person name="Sulyok K.M."/>
            <person name="Marton S."/>
            <person name="Kreizinger Z."/>
            <person name="Banyai K."/>
            <person name="Gyuranecz M."/>
        </authorList>
    </citation>
    <scope>NUCLEOTIDE SEQUENCE [LARGE SCALE GENOMIC DNA]</scope>
    <source>
        <strain evidence="2">NCTC 10199</strain>
    </source>
</reference>
<keyword evidence="2" id="KW-1185">Reference proteome</keyword>
<dbReference type="Pfam" id="PF13306">
    <property type="entry name" value="LRR_5"/>
    <property type="match status" value="1"/>
</dbReference>
<dbReference type="RefSeq" id="WP_029330632.1">
    <property type="nucleotide sequence ID" value="NZ_CP030103.1"/>
</dbReference>
<sequence>MKKSKKIFLYSTLAVITPLSIGSLALSCACNGEKSNAFAQNYIIENNSFFNKETGTLDLSKEKITAIPDGAFAKRTLELFKTSKEIRVIDFEKTPIKHIILPETLTSIGKAAFESLELESITFSNPTDVEVTIDKKAFYDNKLKSIDFGERKFILKDLAFAENELTSVTLNVSINSLAYGVFSGNKLTTIDLTHVKSINSLALAGNKIAKLTLPAELIASNFDFLDKQKLSSPETKVNLTINNATLKETFKKELQTNPDKYNWTITE</sequence>
<dbReference type="OrthoDB" id="401261at2"/>
<accession>A0A2Z4LLK0</accession>
<dbReference type="InterPro" id="IPR032675">
    <property type="entry name" value="LRR_dom_sf"/>
</dbReference>
<dbReference type="Proteomes" id="UP000249865">
    <property type="component" value="Chromosome"/>
</dbReference>
<evidence type="ECO:0000313" key="2">
    <source>
        <dbReference type="Proteomes" id="UP000249865"/>
    </source>
</evidence>
<name>A0A2Z4LLK0_9BACT</name>
<dbReference type="Gene3D" id="3.80.10.10">
    <property type="entry name" value="Ribonuclease Inhibitor"/>
    <property type="match status" value="2"/>
</dbReference>
<dbReference type="InterPro" id="IPR026906">
    <property type="entry name" value="LRR_5"/>
</dbReference>